<proteinExistence type="predicted"/>
<dbReference type="EMBL" id="QCYY01004511">
    <property type="protein sequence ID" value="ROT60871.1"/>
    <property type="molecule type" value="Genomic_DNA"/>
</dbReference>
<feature type="domain" description="PPIase cyclophilin-type" evidence="1">
    <location>
        <begin position="299"/>
        <end position="453"/>
    </location>
</feature>
<dbReference type="STRING" id="6689.A0A423S9J0"/>
<dbReference type="AlphaFoldDB" id="A0A423S9J0"/>
<gene>
    <name evidence="2" type="ORF">C7M84_021493</name>
</gene>
<dbReference type="GO" id="GO:0003755">
    <property type="term" value="F:peptidyl-prolyl cis-trans isomerase activity"/>
    <property type="evidence" value="ECO:0007669"/>
    <property type="project" value="InterPro"/>
</dbReference>
<organism evidence="2 3">
    <name type="scientific">Penaeus vannamei</name>
    <name type="common">Whiteleg shrimp</name>
    <name type="synonym">Litopenaeus vannamei</name>
    <dbReference type="NCBI Taxonomy" id="6689"/>
    <lineage>
        <taxon>Eukaryota</taxon>
        <taxon>Metazoa</taxon>
        <taxon>Ecdysozoa</taxon>
        <taxon>Arthropoda</taxon>
        <taxon>Crustacea</taxon>
        <taxon>Multicrustacea</taxon>
        <taxon>Malacostraca</taxon>
        <taxon>Eumalacostraca</taxon>
        <taxon>Eucarida</taxon>
        <taxon>Decapoda</taxon>
        <taxon>Dendrobranchiata</taxon>
        <taxon>Penaeoidea</taxon>
        <taxon>Penaeidae</taxon>
        <taxon>Penaeus</taxon>
    </lineage>
</organism>
<reference evidence="2 3" key="1">
    <citation type="submission" date="2018-04" db="EMBL/GenBank/DDBJ databases">
        <authorList>
            <person name="Zhang X."/>
            <person name="Yuan J."/>
            <person name="Li F."/>
            <person name="Xiang J."/>
        </authorList>
    </citation>
    <scope>NUCLEOTIDE SEQUENCE [LARGE SCALE GENOMIC DNA]</scope>
    <source>
        <tissue evidence="2">Muscle</tissue>
    </source>
</reference>
<name>A0A423S9J0_PENVA</name>
<dbReference type="InterPro" id="IPR002130">
    <property type="entry name" value="Cyclophilin-type_PPIase_dom"/>
</dbReference>
<evidence type="ECO:0000259" key="1">
    <source>
        <dbReference type="PROSITE" id="PS50072"/>
    </source>
</evidence>
<sequence length="453" mass="49518">MRMSTLGGRSRQEERKIILIQEEQEALLKSSISSCKEMLLQLKKYKSSLGEWVVEHQDLVLELTALAEANRNIQQLLKKEEDCASVCLGEGEDKKQMLLLAEEALAAARTPQEVVAAIDDGECCRVAAEDWAKKCQEVFPNVTAVYRSVKVRTSTKKALKMITQETGEDMSSPVIVSDEGGAVSIHFGGPPAITSTGEAESAAEPLPSILHRFHNLVGMEPLTVESLRELAMPVRHLVECGQVVAVQHSLGHPRYARVSLHNDTLCLHHLQDNPPPTNTHIVPYNELLNHVDSASTLVFLEMSWPGSTLRRLYIRLSPDTLRGKQFRLLCTGEEGPSYASTRLLKVVNKGKPGECVRGGDYDNNDGTGGAAIIVGLTRGGEYMRSDNAGAVWGRWGDECRGGQFYITTRSRPGAALLTVFGQVESGLETLKSAVNLPDIGRMAVNDCGLVVPH</sequence>
<comment type="caution">
    <text evidence="2">The sequence shown here is derived from an EMBL/GenBank/DDBJ whole genome shotgun (WGS) entry which is preliminary data.</text>
</comment>
<keyword evidence="3" id="KW-1185">Reference proteome</keyword>
<evidence type="ECO:0000313" key="2">
    <source>
        <dbReference type="EMBL" id="ROT60871.1"/>
    </source>
</evidence>
<dbReference type="Proteomes" id="UP000283509">
    <property type="component" value="Unassembled WGS sequence"/>
</dbReference>
<dbReference type="SUPFAM" id="SSF50891">
    <property type="entry name" value="Cyclophilin-like"/>
    <property type="match status" value="1"/>
</dbReference>
<dbReference type="PROSITE" id="PS50072">
    <property type="entry name" value="CSA_PPIASE_2"/>
    <property type="match status" value="1"/>
</dbReference>
<dbReference type="InterPro" id="IPR029000">
    <property type="entry name" value="Cyclophilin-like_dom_sf"/>
</dbReference>
<evidence type="ECO:0000313" key="3">
    <source>
        <dbReference type="Proteomes" id="UP000283509"/>
    </source>
</evidence>
<protein>
    <recommendedName>
        <fullName evidence="1">PPIase cyclophilin-type domain-containing protein</fullName>
    </recommendedName>
</protein>
<reference evidence="2 3" key="2">
    <citation type="submission" date="2019-01" db="EMBL/GenBank/DDBJ databases">
        <title>The decoding of complex shrimp genome reveals the adaptation for benthos swimmer, frequently molting mechanism and breeding impact on genome.</title>
        <authorList>
            <person name="Sun Y."/>
            <person name="Gao Y."/>
            <person name="Yu Y."/>
        </authorList>
    </citation>
    <scope>NUCLEOTIDE SEQUENCE [LARGE SCALE GENOMIC DNA]</scope>
    <source>
        <tissue evidence="2">Muscle</tissue>
    </source>
</reference>
<accession>A0A423S9J0</accession>
<dbReference type="Gene3D" id="2.40.100.10">
    <property type="entry name" value="Cyclophilin-like"/>
    <property type="match status" value="1"/>
</dbReference>
<dbReference type="OrthoDB" id="6368508at2759"/>